<accession>A0A9X0CK42</accession>
<dbReference type="Pfam" id="PF05478">
    <property type="entry name" value="Prominin"/>
    <property type="match status" value="1"/>
</dbReference>
<sequence length="819" mass="89178">MEFSPLPKGQAYSLHKEEDKWSLNGLTSIANGIALTLRNQPPYDIIGNTLSKSFGKGGKSPSVSEVIDYEVPMIVLASFSLFAAVVIPIVGLVFCCCRCKGKCGGNIDDSRLKLHPTKERIAYSTGILLCAFFLILTGSFILASSVKMNNSIPHVRTVWTDSFGDIGIYTGNTLKELNHIVAQEAIPTIGILVDDVITMGRDIVVPVIEKGSPVFEELFHSVMDVEKAVSQSLHLLDEIQGTVSSLISKSDNIQLELTTAKGNLTSAKDKCKNNGGGNVCDEIPVGNELTTEANFTKVPNVTDTQNKVEDVAKTNLTDEVMKGNESVHKIPDKVQNLTTDLTNEFQNFSSKIDNMQVDVLKPLEDNINKYIADSLNPIRDDVDEKYLGPDGMLTKYDKYRHVIFILIGVLCLVDGLLLIIAVMLGLCGSTRYDTPNSRSNVADWGGRLMIGAAGLFFFSAFLINLLAGIVFLLGTNVAIVCDGLADYKLLQKTIDDPKIMGEYILAQMLLNDGNVPVTISGVLGDCSKNQAPWDILKMDHLYNLSDVLDYKDQIPPIGEVFAELNKTVEDTTVLSDGAKTNINDSLNAGVQEINFTQYEEQVNKPIVSVPLPSFASNISKAANATKGISQGEVSDQLMETANRLEHVHTGAVKPAKQLAAKLGQLSSELQQQGNAIVDSVQRVMISLNKVEFFLTNEALGIAARGVTKHWGTVFGDVDSLLDLVIHQVRFDVGRCETLSNIYHGLTGSICFQYASGMNASWVAFGLCAIFLLISIILCVRASKHFLRTTSSGVSDEPAPEELLELSRMDQGTEPKQNLL</sequence>
<evidence type="ECO:0000256" key="6">
    <source>
        <dbReference type="ARBA" id="ARBA00023180"/>
    </source>
</evidence>
<keyword evidence="9" id="KW-1185">Reference proteome</keyword>
<keyword evidence="4 7" id="KW-1133">Transmembrane helix</keyword>
<keyword evidence="6" id="KW-0325">Glycoprotein</keyword>
<dbReference type="EMBL" id="MU827310">
    <property type="protein sequence ID" value="KAJ7360368.1"/>
    <property type="molecule type" value="Genomic_DNA"/>
</dbReference>
<evidence type="ECO:0000256" key="4">
    <source>
        <dbReference type="ARBA" id="ARBA00022989"/>
    </source>
</evidence>
<evidence type="ECO:0008006" key="10">
    <source>
        <dbReference type="Google" id="ProtNLM"/>
    </source>
</evidence>
<dbReference type="AlphaFoldDB" id="A0A9X0CK42"/>
<comment type="subcellular location">
    <subcellularLocation>
        <location evidence="1">Membrane</location>
        <topology evidence="1">Multi-pass membrane protein</topology>
    </subcellularLocation>
</comment>
<gene>
    <name evidence="8" type="ORF">OS493_017000</name>
</gene>
<keyword evidence="3 7" id="KW-0812">Transmembrane</keyword>
<evidence type="ECO:0000256" key="2">
    <source>
        <dbReference type="ARBA" id="ARBA00006058"/>
    </source>
</evidence>
<evidence type="ECO:0000313" key="9">
    <source>
        <dbReference type="Proteomes" id="UP001163046"/>
    </source>
</evidence>
<evidence type="ECO:0000256" key="5">
    <source>
        <dbReference type="ARBA" id="ARBA00023136"/>
    </source>
</evidence>
<dbReference type="PANTHER" id="PTHR22730:SF1">
    <property type="entry name" value="PROMININ-LIKE PROTEIN"/>
    <property type="match status" value="1"/>
</dbReference>
<comment type="caution">
    <text evidence="8">The sequence shown here is derived from an EMBL/GenBank/DDBJ whole genome shotgun (WGS) entry which is preliminary data.</text>
</comment>
<dbReference type="GO" id="GO:0016020">
    <property type="term" value="C:membrane"/>
    <property type="evidence" value="ECO:0007669"/>
    <property type="project" value="UniProtKB-SubCell"/>
</dbReference>
<dbReference type="PANTHER" id="PTHR22730">
    <property type="entry name" value="PROMININ PROM PROTEIN"/>
    <property type="match status" value="1"/>
</dbReference>
<feature type="transmembrane region" description="Helical" evidence="7">
    <location>
        <begin position="73"/>
        <end position="97"/>
    </location>
</feature>
<evidence type="ECO:0000256" key="3">
    <source>
        <dbReference type="ARBA" id="ARBA00022692"/>
    </source>
</evidence>
<organism evidence="8 9">
    <name type="scientific">Desmophyllum pertusum</name>
    <dbReference type="NCBI Taxonomy" id="174260"/>
    <lineage>
        <taxon>Eukaryota</taxon>
        <taxon>Metazoa</taxon>
        <taxon>Cnidaria</taxon>
        <taxon>Anthozoa</taxon>
        <taxon>Hexacorallia</taxon>
        <taxon>Scleractinia</taxon>
        <taxon>Caryophylliina</taxon>
        <taxon>Caryophylliidae</taxon>
        <taxon>Desmophyllum</taxon>
    </lineage>
</organism>
<proteinExistence type="inferred from homology"/>
<dbReference type="OrthoDB" id="6229420at2759"/>
<name>A0A9X0CK42_9CNID</name>
<feature type="transmembrane region" description="Helical" evidence="7">
    <location>
        <begin position="448"/>
        <end position="473"/>
    </location>
</feature>
<dbReference type="InterPro" id="IPR008795">
    <property type="entry name" value="Prominin"/>
</dbReference>
<feature type="transmembrane region" description="Helical" evidence="7">
    <location>
        <begin position="121"/>
        <end position="143"/>
    </location>
</feature>
<evidence type="ECO:0000256" key="7">
    <source>
        <dbReference type="SAM" id="Phobius"/>
    </source>
</evidence>
<evidence type="ECO:0000256" key="1">
    <source>
        <dbReference type="ARBA" id="ARBA00004141"/>
    </source>
</evidence>
<evidence type="ECO:0000313" key="8">
    <source>
        <dbReference type="EMBL" id="KAJ7360368.1"/>
    </source>
</evidence>
<reference evidence="8" key="1">
    <citation type="submission" date="2023-01" db="EMBL/GenBank/DDBJ databases">
        <title>Genome assembly of the deep-sea coral Lophelia pertusa.</title>
        <authorList>
            <person name="Herrera S."/>
            <person name="Cordes E."/>
        </authorList>
    </citation>
    <scope>NUCLEOTIDE SEQUENCE</scope>
    <source>
        <strain evidence="8">USNM1676648</strain>
        <tissue evidence="8">Polyp</tissue>
    </source>
</reference>
<protein>
    <recommendedName>
        <fullName evidence="10">Prominin-like protein</fullName>
    </recommendedName>
</protein>
<dbReference type="Proteomes" id="UP001163046">
    <property type="component" value="Unassembled WGS sequence"/>
</dbReference>
<comment type="similarity">
    <text evidence="2">Belongs to the prominin family.</text>
</comment>
<feature type="transmembrane region" description="Helical" evidence="7">
    <location>
        <begin position="759"/>
        <end position="779"/>
    </location>
</feature>
<feature type="transmembrane region" description="Helical" evidence="7">
    <location>
        <begin position="402"/>
        <end position="427"/>
    </location>
</feature>
<keyword evidence="5 7" id="KW-0472">Membrane</keyword>